<sequence length="209" mass="23188">MDLKLSGPPGTIKYAGSRPGQCYSTTSTALPPCVFSIPSMLSCLSQSDSCAFTFSVILTSEFDHKLGPHVEEKNIHPTLILRHDQSRCEQQERLHRRAHGQSTGCSLVSSRHTDLPAPPLIGNLFFSTDRLCNYVKEAFQPVSQNASKPVTHQSQRSHLLLPRCCLLHSGDIGGEIAKCISCQMDLQMVNNRAGILQRLLQHPRSQKRK</sequence>
<comment type="caution">
    <text evidence="1">The sequence shown here is derived from an EMBL/GenBank/DDBJ whole genome shotgun (WGS) entry which is preliminary data.</text>
</comment>
<dbReference type="Proteomes" id="UP000693946">
    <property type="component" value="Linkage Group LG9"/>
</dbReference>
<dbReference type="EMBL" id="JAGKHQ010000021">
    <property type="protein sequence ID" value="KAG7475725.1"/>
    <property type="molecule type" value="Genomic_DNA"/>
</dbReference>
<keyword evidence="2" id="KW-1185">Reference proteome</keyword>
<name>A0AAV6PTN0_SOLSE</name>
<gene>
    <name evidence="1" type="ORF">JOB18_036293</name>
</gene>
<proteinExistence type="predicted"/>
<evidence type="ECO:0000313" key="1">
    <source>
        <dbReference type="EMBL" id="KAG7475725.1"/>
    </source>
</evidence>
<dbReference type="AlphaFoldDB" id="A0AAV6PTN0"/>
<evidence type="ECO:0000313" key="2">
    <source>
        <dbReference type="Proteomes" id="UP000693946"/>
    </source>
</evidence>
<accession>A0AAV6PTN0</accession>
<reference evidence="1 2" key="1">
    <citation type="journal article" date="2021" name="Sci. Rep.">
        <title>Chromosome anchoring in Senegalese sole (Solea senegalensis) reveals sex-associated markers and genome rearrangements in flatfish.</title>
        <authorList>
            <person name="Guerrero-Cozar I."/>
            <person name="Gomez-Garrido J."/>
            <person name="Berbel C."/>
            <person name="Martinez-Blanch J.F."/>
            <person name="Alioto T."/>
            <person name="Claros M.G."/>
            <person name="Gagnaire P.A."/>
            <person name="Manchado M."/>
        </authorList>
    </citation>
    <scope>NUCLEOTIDE SEQUENCE [LARGE SCALE GENOMIC DNA]</scope>
    <source>
        <strain evidence="1">Sse05_10M</strain>
    </source>
</reference>
<protein>
    <submittedName>
        <fullName evidence="1">Uncharacterized protein</fullName>
    </submittedName>
</protein>
<organism evidence="1 2">
    <name type="scientific">Solea senegalensis</name>
    <name type="common">Senegalese sole</name>
    <dbReference type="NCBI Taxonomy" id="28829"/>
    <lineage>
        <taxon>Eukaryota</taxon>
        <taxon>Metazoa</taxon>
        <taxon>Chordata</taxon>
        <taxon>Craniata</taxon>
        <taxon>Vertebrata</taxon>
        <taxon>Euteleostomi</taxon>
        <taxon>Actinopterygii</taxon>
        <taxon>Neopterygii</taxon>
        <taxon>Teleostei</taxon>
        <taxon>Neoteleostei</taxon>
        <taxon>Acanthomorphata</taxon>
        <taxon>Carangaria</taxon>
        <taxon>Pleuronectiformes</taxon>
        <taxon>Pleuronectoidei</taxon>
        <taxon>Soleidae</taxon>
        <taxon>Solea</taxon>
    </lineage>
</organism>